<dbReference type="Pfam" id="PF15377">
    <property type="entry name" value="DUF4604"/>
    <property type="match status" value="1"/>
</dbReference>
<dbReference type="InParanoid" id="A0A0D2AM13"/>
<organism evidence="3 4">
    <name type="scientific">Verruconis gallopava</name>
    <dbReference type="NCBI Taxonomy" id="253628"/>
    <lineage>
        <taxon>Eukaryota</taxon>
        <taxon>Fungi</taxon>
        <taxon>Dikarya</taxon>
        <taxon>Ascomycota</taxon>
        <taxon>Pezizomycotina</taxon>
        <taxon>Dothideomycetes</taxon>
        <taxon>Pleosporomycetidae</taxon>
        <taxon>Venturiales</taxon>
        <taxon>Sympoventuriaceae</taxon>
        <taxon>Verruconis</taxon>
    </lineage>
</organism>
<dbReference type="HOGENOM" id="CLU_096170_1_1_1"/>
<evidence type="ECO:0000256" key="1">
    <source>
        <dbReference type="SAM" id="MobiDB-lite"/>
    </source>
</evidence>
<dbReference type="OrthoDB" id="5388322at2759"/>
<feature type="region of interest" description="Disordered" evidence="1">
    <location>
        <begin position="25"/>
        <end position="65"/>
    </location>
</feature>
<dbReference type="RefSeq" id="XP_016210043.1">
    <property type="nucleotide sequence ID" value="XM_016362078.1"/>
</dbReference>
<dbReference type="InterPro" id="IPR027911">
    <property type="entry name" value="DUF4604"/>
</dbReference>
<feature type="compositionally biased region" description="Basic and acidic residues" evidence="1">
    <location>
        <begin position="152"/>
        <end position="164"/>
    </location>
</feature>
<proteinExistence type="predicted"/>
<dbReference type="Proteomes" id="UP000053259">
    <property type="component" value="Unassembled WGS sequence"/>
</dbReference>
<dbReference type="VEuPathDB" id="FungiDB:PV09_08215"/>
<evidence type="ECO:0000259" key="2">
    <source>
        <dbReference type="Pfam" id="PF15377"/>
    </source>
</evidence>
<feature type="domain" description="DUF4604" evidence="2">
    <location>
        <begin position="6"/>
        <end position="182"/>
    </location>
</feature>
<gene>
    <name evidence="3" type="ORF">PV09_08215</name>
</gene>
<dbReference type="AlphaFoldDB" id="A0A0D2AM13"/>
<accession>A0A0D2AM13</accession>
<evidence type="ECO:0000313" key="3">
    <source>
        <dbReference type="EMBL" id="KIW00174.1"/>
    </source>
</evidence>
<name>A0A0D2AM13_9PEZI</name>
<evidence type="ECO:0000313" key="4">
    <source>
        <dbReference type="Proteomes" id="UP000053259"/>
    </source>
</evidence>
<reference evidence="3 4" key="1">
    <citation type="submission" date="2015-01" db="EMBL/GenBank/DDBJ databases">
        <title>The Genome Sequence of Ochroconis gallopava CBS43764.</title>
        <authorList>
            <consortium name="The Broad Institute Genomics Platform"/>
            <person name="Cuomo C."/>
            <person name="de Hoog S."/>
            <person name="Gorbushina A."/>
            <person name="Stielow B."/>
            <person name="Teixiera M."/>
            <person name="Abouelleil A."/>
            <person name="Chapman S.B."/>
            <person name="Priest M."/>
            <person name="Young S.K."/>
            <person name="Wortman J."/>
            <person name="Nusbaum C."/>
            <person name="Birren B."/>
        </authorList>
    </citation>
    <scope>NUCLEOTIDE SEQUENCE [LARGE SCALE GENOMIC DNA]</scope>
    <source>
        <strain evidence="3 4">CBS 43764</strain>
    </source>
</reference>
<keyword evidence="4" id="KW-1185">Reference proteome</keyword>
<dbReference type="EMBL" id="KN847566">
    <property type="protein sequence ID" value="KIW00174.1"/>
    <property type="molecule type" value="Genomic_DNA"/>
</dbReference>
<sequence length="186" mass="20215">MSKRNTLEFDRSQPAFLQRLRLEVSGQVNDQQCRADQTARPQRPKRLDADEDDGPTYVMEDTNESLTKAEYEALVRNGADSSVGAIDASNPISSSNSGEAPEKPKSTQNVAAIGATKKRKAARIIGADRLDEDAEVPNGDVQRQSSSAMRAPTDEKAKPVDKKSAPPKKKKAKVNINFGDDDDDGT</sequence>
<feature type="region of interest" description="Disordered" evidence="1">
    <location>
        <begin position="82"/>
        <end position="186"/>
    </location>
</feature>
<feature type="compositionally biased region" description="Polar residues" evidence="1">
    <location>
        <begin position="26"/>
        <end position="35"/>
    </location>
</feature>
<dbReference type="GeneID" id="27316188"/>
<protein>
    <recommendedName>
        <fullName evidence="2">DUF4604 domain-containing protein</fullName>
    </recommendedName>
</protein>